<dbReference type="GeneID" id="66837142"/>
<evidence type="ECO:0000256" key="2">
    <source>
        <dbReference type="ARBA" id="ARBA00022801"/>
    </source>
</evidence>
<protein>
    <submittedName>
        <fullName evidence="4">Resuscitation-promoting factor rpfc</fullName>
    </submittedName>
</protein>
<reference evidence="4 5" key="1">
    <citation type="journal article" date="2014" name="Genome Announc.">
        <title>Draft Genome Sequence of Propane- and Butane-Oxidizing Actinobacterium Rhodococcus ruber IEGM 231.</title>
        <authorList>
            <person name="Ivshina I.B."/>
            <person name="Kuyukina M.S."/>
            <person name="Krivoruchko A.V."/>
            <person name="Barbe V."/>
            <person name="Fischer C."/>
        </authorList>
    </citation>
    <scope>NUCLEOTIDE SEQUENCE [LARGE SCALE GENOMIC DNA]</scope>
</reference>
<organism evidence="4 5">
    <name type="scientific">Rhodococcus ruber</name>
    <dbReference type="NCBI Taxonomy" id="1830"/>
    <lineage>
        <taxon>Bacteria</taxon>
        <taxon>Bacillati</taxon>
        <taxon>Actinomycetota</taxon>
        <taxon>Actinomycetes</taxon>
        <taxon>Mycobacteriales</taxon>
        <taxon>Nocardiaceae</taxon>
        <taxon>Rhodococcus</taxon>
    </lineage>
</organism>
<evidence type="ECO:0000313" key="5">
    <source>
        <dbReference type="Proteomes" id="UP000042997"/>
    </source>
</evidence>
<comment type="similarity">
    <text evidence="1">Belongs to the transglycosylase family. Rpf subfamily.</text>
</comment>
<dbReference type="CDD" id="cd13925">
    <property type="entry name" value="RPF"/>
    <property type="match status" value="1"/>
</dbReference>
<dbReference type="eggNOG" id="COG1388">
    <property type="taxonomic scope" value="Bacteria"/>
</dbReference>
<dbReference type="SUPFAM" id="SSF53955">
    <property type="entry name" value="Lysozyme-like"/>
    <property type="match status" value="1"/>
</dbReference>
<gene>
    <name evidence="4" type="ORF">RHRU231_350062</name>
</gene>
<dbReference type="OrthoDB" id="1404170at2"/>
<feature type="domain" description="Resuscitation-promoting factor core lysozyme-like" evidence="3">
    <location>
        <begin position="33"/>
        <end position="108"/>
    </location>
</feature>
<keyword evidence="2" id="KW-0378">Hydrolase</keyword>
<evidence type="ECO:0000256" key="1">
    <source>
        <dbReference type="ARBA" id="ARBA00010830"/>
    </source>
</evidence>
<dbReference type="InterPro" id="IPR010618">
    <property type="entry name" value="RPF"/>
</dbReference>
<sequence>MANFTFKRALGTVAATAALAVTPLALGTGTANAASGNWDAVAQCESSGNWAINTGNGYHGGLQFAPSTWNAYGGQQYAPTADQATREQQIAIAENVLDGQGRGAWPVCGQYL</sequence>
<dbReference type="RefSeq" id="WP_017681788.1">
    <property type="nucleotide sequence ID" value="NZ_CP029146.1"/>
</dbReference>
<dbReference type="EMBL" id="CCSD01000045">
    <property type="protein sequence ID" value="CDZ87845.1"/>
    <property type="molecule type" value="Genomic_DNA"/>
</dbReference>
<accession>A0A098BHZ7</accession>
<evidence type="ECO:0000313" key="4">
    <source>
        <dbReference type="EMBL" id="CDZ87845.1"/>
    </source>
</evidence>
<dbReference type="Pfam" id="PF06737">
    <property type="entry name" value="Transglycosylas"/>
    <property type="match status" value="1"/>
</dbReference>
<proteinExistence type="inferred from homology"/>
<name>A0A098BHZ7_9NOCA</name>
<dbReference type="Gene3D" id="1.10.530.10">
    <property type="match status" value="1"/>
</dbReference>
<dbReference type="Proteomes" id="UP000042997">
    <property type="component" value="Unassembled WGS sequence"/>
</dbReference>
<dbReference type="AlphaFoldDB" id="A0A098BHZ7"/>
<dbReference type="InterPro" id="IPR023346">
    <property type="entry name" value="Lysozyme-like_dom_sf"/>
</dbReference>
<dbReference type="GO" id="GO:0016787">
    <property type="term" value="F:hydrolase activity"/>
    <property type="evidence" value="ECO:0007669"/>
    <property type="project" value="UniProtKB-KW"/>
</dbReference>
<evidence type="ECO:0000259" key="3">
    <source>
        <dbReference type="Pfam" id="PF06737"/>
    </source>
</evidence>